<protein>
    <submittedName>
        <fullName evidence="1">Membrane-bound lytic murein transglycosylase B</fullName>
    </submittedName>
</protein>
<dbReference type="SUPFAM" id="SSF53955">
    <property type="entry name" value="Lysozyme-like"/>
    <property type="match status" value="1"/>
</dbReference>
<comment type="caution">
    <text evidence="1">The sequence shown here is derived from an EMBL/GenBank/DDBJ whole genome shotgun (WGS) entry which is preliminary data.</text>
</comment>
<dbReference type="Gene3D" id="1.10.530.10">
    <property type="match status" value="1"/>
</dbReference>
<dbReference type="Proteomes" id="UP000536685">
    <property type="component" value="Unassembled WGS sequence"/>
</dbReference>
<dbReference type="CDD" id="cd13399">
    <property type="entry name" value="Slt35-like"/>
    <property type="match status" value="1"/>
</dbReference>
<proteinExistence type="predicted"/>
<dbReference type="PANTHER" id="PTHR30163">
    <property type="entry name" value="MEMBRANE-BOUND LYTIC MUREIN TRANSGLYCOSYLASE B"/>
    <property type="match status" value="1"/>
</dbReference>
<name>A0A841AS23_9MICO</name>
<evidence type="ECO:0000313" key="2">
    <source>
        <dbReference type="Proteomes" id="UP000536685"/>
    </source>
</evidence>
<dbReference type="GO" id="GO:0009253">
    <property type="term" value="P:peptidoglycan catabolic process"/>
    <property type="evidence" value="ECO:0007669"/>
    <property type="project" value="TreeGrafter"/>
</dbReference>
<keyword evidence="2" id="KW-1185">Reference proteome</keyword>
<dbReference type="GO" id="GO:0008933">
    <property type="term" value="F:peptidoglycan lytic transglycosylase activity"/>
    <property type="evidence" value="ECO:0007669"/>
    <property type="project" value="TreeGrafter"/>
</dbReference>
<gene>
    <name evidence="1" type="ORF">HD599_002904</name>
</gene>
<dbReference type="EMBL" id="JACHMJ010000001">
    <property type="protein sequence ID" value="MBB5844581.1"/>
    <property type="molecule type" value="Genomic_DNA"/>
</dbReference>
<accession>A0A841AS23</accession>
<organism evidence="1 2">
    <name type="scientific">Conyzicola lurida</name>
    <dbReference type="NCBI Taxonomy" id="1172621"/>
    <lineage>
        <taxon>Bacteria</taxon>
        <taxon>Bacillati</taxon>
        <taxon>Actinomycetota</taxon>
        <taxon>Actinomycetes</taxon>
        <taxon>Micrococcales</taxon>
        <taxon>Microbacteriaceae</taxon>
        <taxon>Conyzicola</taxon>
    </lineage>
</organism>
<dbReference type="RefSeq" id="WP_184238856.1">
    <property type="nucleotide sequence ID" value="NZ_JACHMJ010000001.1"/>
</dbReference>
<dbReference type="AlphaFoldDB" id="A0A841AS23"/>
<dbReference type="InterPro" id="IPR043426">
    <property type="entry name" value="MltB-like"/>
</dbReference>
<sequence>MPDRRRPWIIAGASVAVLAVAAAAWLALSPLVPAVTTEEALPAPTWAAPAAPPVTAAAPSAPGIASLADPVWLSQTAESTGIPERALAAYAGVAIDKALQMPTCGLSWNTLAAIGYAESRHGTHAGSSVQADGTVSPGIFGIALDGASTAHIPDSDQGAIDGDAEYDRAVGPMQLIPQTWNNWHVDANADGAGDPQNIDDATMASANYLCRASGDMASEDGWSAGITAYNSDPDYIVTIAEAGSRYRSEAE</sequence>
<dbReference type="InterPro" id="IPR023346">
    <property type="entry name" value="Lysozyme-like_dom_sf"/>
</dbReference>
<reference evidence="1 2" key="1">
    <citation type="submission" date="2020-08" db="EMBL/GenBank/DDBJ databases">
        <title>Sequencing the genomes of 1000 actinobacteria strains.</title>
        <authorList>
            <person name="Klenk H.-P."/>
        </authorList>
    </citation>
    <scope>NUCLEOTIDE SEQUENCE [LARGE SCALE GENOMIC DNA]</scope>
    <source>
        <strain evidence="1 2">DSM 105784</strain>
    </source>
</reference>
<evidence type="ECO:0000313" key="1">
    <source>
        <dbReference type="EMBL" id="MBB5844581.1"/>
    </source>
</evidence>
<dbReference type="PANTHER" id="PTHR30163:SF8">
    <property type="entry name" value="LYTIC MUREIN TRANSGLYCOSYLASE"/>
    <property type="match status" value="1"/>
</dbReference>